<accession>A0AAV2KQX6</accession>
<feature type="compositionally biased region" description="Low complexity" evidence="1">
    <location>
        <begin position="103"/>
        <end position="112"/>
    </location>
</feature>
<proteinExistence type="predicted"/>
<gene>
    <name evidence="2" type="ORF">KC01_LOCUS19366</name>
</gene>
<dbReference type="Proteomes" id="UP001497482">
    <property type="component" value="Chromosome 19"/>
</dbReference>
<name>A0AAV2KQX6_KNICA</name>
<reference evidence="2 3" key="1">
    <citation type="submission" date="2024-04" db="EMBL/GenBank/DDBJ databases">
        <authorList>
            <person name="Waldvogel A.-M."/>
            <person name="Schoenle A."/>
        </authorList>
    </citation>
    <scope>NUCLEOTIDE SEQUENCE [LARGE SCALE GENOMIC DNA]</scope>
</reference>
<keyword evidence="3" id="KW-1185">Reference proteome</keyword>
<dbReference type="AlphaFoldDB" id="A0AAV2KQX6"/>
<evidence type="ECO:0000256" key="1">
    <source>
        <dbReference type="SAM" id="MobiDB-lite"/>
    </source>
</evidence>
<organism evidence="2 3">
    <name type="scientific">Knipowitschia caucasica</name>
    <name type="common">Caucasian dwarf goby</name>
    <name type="synonym">Pomatoschistus caucasicus</name>
    <dbReference type="NCBI Taxonomy" id="637954"/>
    <lineage>
        <taxon>Eukaryota</taxon>
        <taxon>Metazoa</taxon>
        <taxon>Chordata</taxon>
        <taxon>Craniata</taxon>
        <taxon>Vertebrata</taxon>
        <taxon>Euteleostomi</taxon>
        <taxon>Actinopterygii</taxon>
        <taxon>Neopterygii</taxon>
        <taxon>Teleostei</taxon>
        <taxon>Neoteleostei</taxon>
        <taxon>Acanthomorphata</taxon>
        <taxon>Gobiaria</taxon>
        <taxon>Gobiiformes</taxon>
        <taxon>Gobioidei</taxon>
        <taxon>Gobiidae</taxon>
        <taxon>Gobiinae</taxon>
        <taxon>Knipowitschia</taxon>
    </lineage>
</organism>
<evidence type="ECO:0000313" key="3">
    <source>
        <dbReference type="Proteomes" id="UP001497482"/>
    </source>
</evidence>
<protein>
    <submittedName>
        <fullName evidence="2">Uncharacterized protein</fullName>
    </submittedName>
</protein>
<evidence type="ECO:0000313" key="2">
    <source>
        <dbReference type="EMBL" id="CAL1589749.1"/>
    </source>
</evidence>
<feature type="region of interest" description="Disordered" evidence="1">
    <location>
        <begin position="86"/>
        <end position="119"/>
    </location>
</feature>
<dbReference type="EMBL" id="OZ035841">
    <property type="protein sequence ID" value="CAL1589749.1"/>
    <property type="molecule type" value="Genomic_DNA"/>
</dbReference>
<sequence length="119" mass="13026">MEDPEASHLSARWFCFDLWTLVFSESASESGQSLVRVSSQSFCSYPASTDRPLATGLGLKTETMNEFSPVSLMTERLPWALRSQGSWGENRLSPSSTSPPPALLCASSLSSPRKQLNHS</sequence>